<protein>
    <submittedName>
        <fullName evidence="3">ATP-grasp domain-containing protein</fullName>
    </submittedName>
</protein>
<dbReference type="InterPro" id="IPR011761">
    <property type="entry name" value="ATP-grasp"/>
</dbReference>
<accession>A0A7X1NXM6</accession>
<name>A0A7X1NXM6_9DEIO</name>
<organism evidence="3 4">
    <name type="scientific">Deinococcus terrestris</name>
    <dbReference type="NCBI Taxonomy" id="2651870"/>
    <lineage>
        <taxon>Bacteria</taxon>
        <taxon>Thermotogati</taxon>
        <taxon>Deinococcota</taxon>
        <taxon>Deinococci</taxon>
        <taxon>Deinococcales</taxon>
        <taxon>Deinococcaceae</taxon>
        <taxon>Deinococcus</taxon>
    </lineage>
</organism>
<feature type="domain" description="ATP-grasp" evidence="2">
    <location>
        <begin position="122"/>
        <end position="295"/>
    </location>
</feature>
<sequence>MTFSTGPILLTSAGRRVSLLRAWQRAAAAHGRTVLVTDMDPLAPAALLAERAFALPPVTAAGYLPELLAAVQDCGVSLIIPTIDTELPLLARNAGALREAGATPIVSELPFAELCNDKWLFGEAFAQAGLDTPRAWLPAEAATAANLPQDLFIKPRDGSASLHASAVTRDELETSLPRVPNAVVQERLTGQEITVDALLDFAGEPLHYVPRRRIRTVGGESIQGETLDNAQIGPWLETVLGVAGRLGARGPITVQGFLTARGPVLTEINPRFGGGYPLGYAAGAHYPEWLLALSLGQAVQPRLGAYQRGLYMTRHYEETFTSSPRW</sequence>
<keyword evidence="1" id="KW-0067">ATP-binding</keyword>
<dbReference type="RefSeq" id="WP_152871958.1">
    <property type="nucleotide sequence ID" value="NZ_WBSL01000007.1"/>
</dbReference>
<keyword evidence="1" id="KW-0547">Nucleotide-binding</keyword>
<evidence type="ECO:0000313" key="4">
    <source>
        <dbReference type="Proteomes" id="UP000484842"/>
    </source>
</evidence>
<dbReference type="Gene3D" id="3.40.50.20">
    <property type="match status" value="1"/>
</dbReference>
<dbReference type="EMBL" id="WBSL01000007">
    <property type="protein sequence ID" value="MPY67625.1"/>
    <property type="molecule type" value="Genomic_DNA"/>
</dbReference>
<dbReference type="Pfam" id="PF15632">
    <property type="entry name" value="ATPgrasp_Ter"/>
    <property type="match status" value="1"/>
</dbReference>
<reference evidence="3 4" key="1">
    <citation type="submission" date="2019-10" db="EMBL/GenBank/DDBJ databases">
        <title>Deinococcus sp. isolated from soil.</title>
        <authorList>
            <person name="Li Y."/>
            <person name="Wang J."/>
        </authorList>
    </citation>
    <scope>NUCLEOTIDE SEQUENCE [LARGE SCALE GENOMIC DNA]</scope>
    <source>
        <strain evidence="3 4">SDU3-2</strain>
    </source>
</reference>
<dbReference type="PROSITE" id="PS50975">
    <property type="entry name" value="ATP_GRASP"/>
    <property type="match status" value="1"/>
</dbReference>
<dbReference type="GO" id="GO:0046872">
    <property type="term" value="F:metal ion binding"/>
    <property type="evidence" value="ECO:0007669"/>
    <property type="project" value="InterPro"/>
</dbReference>
<dbReference type="Gene3D" id="3.30.1490.20">
    <property type="entry name" value="ATP-grasp fold, A domain"/>
    <property type="match status" value="1"/>
</dbReference>
<evidence type="ECO:0000313" key="3">
    <source>
        <dbReference type="EMBL" id="MPY67625.1"/>
    </source>
</evidence>
<dbReference type="Gene3D" id="3.30.470.20">
    <property type="entry name" value="ATP-grasp fold, B domain"/>
    <property type="match status" value="1"/>
</dbReference>
<dbReference type="GO" id="GO:0005524">
    <property type="term" value="F:ATP binding"/>
    <property type="evidence" value="ECO:0007669"/>
    <property type="project" value="UniProtKB-UniRule"/>
</dbReference>
<dbReference type="Proteomes" id="UP000484842">
    <property type="component" value="Unassembled WGS sequence"/>
</dbReference>
<keyword evidence="4" id="KW-1185">Reference proteome</keyword>
<dbReference type="AlphaFoldDB" id="A0A7X1NXM6"/>
<dbReference type="SUPFAM" id="SSF56059">
    <property type="entry name" value="Glutathione synthetase ATP-binding domain-like"/>
    <property type="match status" value="1"/>
</dbReference>
<comment type="caution">
    <text evidence="3">The sequence shown here is derived from an EMBL/GenBank/DDBJ whole genome shotgun (WGS) entry which is preliminary data.</text>
</comment>
<evidence type="ECO:0000259" key="2">
    <source>
        <dbReference type="PROSITE" id="PS50975"/>
    </source>
</evidence>
<dbReference type="InterPro" id="IPR013815">
    <property type="entry name" value="ATP_grasp_subdomain_1"/>
</dbReference>
<gene>
    <name evidence="3" type="ORF">F8S09_13180</name>
</gene>
<evidence type="ECO:0000256" key="1">
    <source>
        <dbReference type="PROSITE-ProRule" id="PRU00409"/>
    </source>
</evidence>
<dbReference type="Pfam" id="PF21360">
    <property type="entry name" value="PylC-like_N"/>
    <property type="match status" value="1"/>
</dbReference>
<dbReference type="InterPro" id="IPR048764">
    <property type="entry name" value="PylC_N"/>
</dbReference>
<proteinExistence type="predicted"/>